<organism evidence="1 2">
    <name type="scientific">Metschnikowia pulcherrima</name>
    <dbReference type="NCBI Taxonomy" id="27326"/>
    <lineage>
        <taxon>Eukaryota</taxon>
        <taxon>Fungi</taxon>
        <taxon>Dikarya</taxon>
        <taxon>Ascomycota</taxon>
        <taxon>Saccharomycotina</taxon>
        <taxon>Pichiomycetes</taxon>
        <taxon>Metschnikowiaceae</taxon>
        <taxon>Metschnikowia</taxon>
    </lineage>
</organism>
<accession>A0A8H7GPC0</accession>
<reference evidence="1" key="1">
    <citation type="submission" date="2020-10" db="EMBL/GenBank/DDBJ databases">
        <title>The Whole-Genome Sequence of Metschnikowia persimmonesis, a Novel Endophytic Yeast Species Isolated from Medicinal Plant Diospyros kaki Thumb.</title>
        <authorList>
            <person name="Rahmat E."/>
            <person name="Kang Y."/>
        </authorList>
    </citation>
    <scope>NUCLEOTIDE SEQUENCE</scope>
    <source>
        <strain evidence="1">KIOM G15050</strain>
    </source>
</reference>
<sequence>MEITLRIVDFRLQIGHSILELHYAISLSARSRSLSLILKLSSWAAVGSEKSYFSRELGDELLECSEILAGRSDSDLLRPKVLDLDHSRFWFAFHRPFPLQLCLCELRQGQELELESRS</sequence>
<evidence type="ECO:0000313" key="1">
    <source>
        <dbReference type="EMBL" id="KAF8001220.1"/>
    </source>
</evidence>
<protein>
    <submittedName>
        <fullName evidence="1">Uncharacterized protein</fullName>
    </submittedName>
</protein>
<dbReference type="Proteomes" id="UP000649328">
    <property type="component" value="Unassembled WGS sequence"/>
</dbReference>
<name>A0A8H7GPC0_9ASCO</name>
<dbReference type="AlphaFoldDB" id="A0A8H7GPC0"/>
<gene>
    <name evidence="1" type="ORF">HF325_003721</name>
</gene>
<evidence type="ECO:0000313" key="2">
    <source>
        <dbReference type="Proteomes" id="UP000649328"/>
    </source>
</evidence>
<keyword evidence="2" id="KW-1185">Reference proteome</keyword>
<dbReference type="EMBL" id="JACBPP010000005">
    <property type="protein sequence ID" value="KAF8001220.1"/>
    <property type="molecule type" value="Genomic_DNA"/>
</dbReference>
<comment type="caution">
    <text evidence="1">The sequence shown here is derived from an EMBL/GenBank/DDBJ whole genome shotgun (WGS) entry which is preliminary data.</text>
</comment>
<proteinExistence type="predicted"/>